<dbReference type="RefSeq" id="WP_054971556.1">
    <property type="nucleotide sequence ID" value="NZ_LJCO01000108.1"/>
</dbReference>
<dbReference type="Gene3D" id="3.10.180.10">
    <property type="entry name" value="2,3-Dihydroxybiphenyl 1,2-Dioxygenase, domain 1"/>
    <property type="match status" value="1"/>
</dbReference>
<dbReference type="PANTHER" id="PTHR33993">
    <property type="entry name" value="GLYOXALASE-RELATED"/>
    <property type="match status" value="1"/>
</dbReference>
<dbReference type="InterPro" id="IPR004360">
    <property type="entry name" value="Glyas_Fos-R_dOase_dom"/>
</dbReference>
<evidence type="ECO:0000313" key="2">
    <source>
        <dbReference type="EMBL" id="KPV38949.1"/>
    </source>
</evidence>
<keyword evidence="3" id="KW-1185">Reference proteome</keyword>
<feature type="domain" description="VOC" evidence="1">
    <location>
        <begin position="6"/>
        <end position="120"/>
    </location>
</feature>
<comment type="caution">
    <text evidence="2">The sequence shown here is derived from an EMBL/GenBank/DDBJ whole genome shotgun (WGS) entry which is preliminary data.</text>
</comment>
<dbReference type="STRING" id="471514.AN477_23215"/>
<dbReference type="CDD" id="cd06587">
    <property type="entry name" value="VOC"/>
    <property type="match status" value="1"/>
</dbReference>
<organism evidence="2 3">
    <name type="scientific">Alicyclobacillus ferrooxydans</name>
    <dbReference type="NCBI Taxonomy" id="471514"/>
    <lineage>
        <taxon>Bacteria</taxon>
        <taxon>Bacillati</taxon>
        <taxon>Bacillota</taxon>
        <taxon>Bacilli</taxon>
        <taxon>Bacillales</taxon>
        <taxon>Alicyclobacillaceae</taxon>
        <taxon>Alicyclobacillus</taxon>
    </lineage>
</organism>
<dbReference type="SUPFAM" id="SSF54593">
    <property type="entry name" value="Glyoxalase/Bleomycin resistance protein/Dihydroxybiphenyl dioxygenase"/>
    <property type="match status" value="1"/>
</dbReference>
<dbReference type="PANTHER" id="PTHR33993:SF2">
    <property type="entry name" value="VOC DOMAIN-CONTAINING PROTEIN"/>
    <property type="match status" value="1"/>
</dbReference>
<dbReference type="EMBL" id="LJCO01000108">
    <property type="protein sequence ID" value="KPV38949.1"/>
    <property type="molecule type" value="Genomic_DNA"/>
</dbReference>
<evidence type="ECO:0000259" key="1">
    <source>
        <dbReference type="PROSITE" id="PS51819"/>
    </source>
</evidence>
<dbReference type="PATRIC" id="fig|471514.4.peg.2296"/>
<dbReference type="AlphaFoldDB" id="A0A0N8PMK1"/>
<name>A0A0N8PMK1_9BACL</name>
<dbReference type="OrthoDB" id="9804944at2"/>
<dbReference type="InterPro" id="IPR052164">
    <property type="entry name" value="Anthracycline_SecMetBiosynth"/>
</dbReference>
<dbReference type="PROSITE" id="PS51819">
    <property type="entry name" value="VOC"/>
    <property type="match status" value="1"/>
</dbReference>
<dbReference type="Proteomes" id="UP000050482">
    <property type="component" value="Unassembled WGS sequence"/>
</dbReference>
<proteinExistence type="predicted"/>
<evidence type="ECO:0000313" key="3">
    <source>
        <dbReference type="Proteomes" id="UP000050482"/>
    </source>
</evidence>
<dbReference type="Pfam" id="PF00903">
    <property type="entry name" value="Glyoxalase"/>
    <property type="match status" value="1"/>
</dbReference>
<accession>A0A0N8PMK1</accession>
<reference evidence="2 3" key="1">
    <citation type="submission" date="2015-09" db="EMBL/GenBank/DDBJ databases">
        <title>Draft genome sequence of Alicyclobacillus ferrooxydans DSM 22381.</title>
        <authorList>
            <person name="Hemp J."/>
        </authorList>
    </citation>
    <scope>NUCLEOTIDE SEQUENCE [LARGE SCALE GENOMIC DNA]</scope>
    <source>
        <strain evidence="2 3">TC-34</strain>
    </source>
</reference>
<sequence>MTRLKSVGQVSVRVNDLNRAVQFYRDILELEFVWETNRMAFFMCGDVRLMLSVPEKPEFDHPGSVVYYTVDDVQEAYNELQLKGVEFHGTPHEIGKLGDITVYMAFFTDSEGNTVAIQEERPTE</sequence>
<protein>
    <submittedName>
        <fullName evidence="2">Glyoxalase</fullName>
    </submittedName>
</protein>
<dbReference type="InterPro" id="IPR037523">
    <property type="entry name" value="VOC_core"/>
</dbReference>
<gene>
    <name evidence="2" type="ORF">AN477_23215</name>
</gene>
<dbReference type="InterPro" id="IPR029068">
    <property type="entry name" value="Glyas_Bleomycin-R_OHBP_Dase"/>
</dbReference>